<name>A0ABP1BQE4_9BRYO</name>
<keyword evidence="6" id="KW-1185">Reference proteome</keyword>
<dbReference type="PROSITE" id="PS00571">
    <property type="entry name" value="AMIDASES"/>
    <property type="match status" value="1"/>
</dbReference>
<feature type="repeat" description="TPR" evidence="2">
    <location>
        <begin position="559"/>
        <end position="592"/>
    </location>
</feature>
<keyword evidence="2" id="KW-0802">TPR repeat</keyword>
<organism evidence="5 6">
    <name type="scientific">Sphagnum jensenii</name>
    <dbReference type="NCBI Taxonomy" id="128206"/>
    <lineage>
        <taxon>Eukaryota</taxon>
        <taxon>Viridiplantae</taxon>
        <taxon>Streptophyta</taxon>
        <taxon>Embryophyta</taxon>
        <taxon>Bryophyta</taxon>
        <taxon>Sphagnophytina</taxon>
        <taxon>Sphagnopsida</taxon>
        <taxon>Sphagnales</taxon>
        <taxon>Sphagnaceae</taxon>
        <taxon>Sphagnum</taxon>
    </lineage>
</organism>
<feature type="transmembrane region" description="Helical" evidence="3">
    <location>
        <begin position="20"/>
        <end position="39"/>
    </location>
</feature>
<keyword evidence="3" id="KW-0472">Membrane</keyword>
<evidence type="ECO:0000313" key="6">
    <source>
        <dbReference type="Proteomes" id="UP001497522"/>
    </source>
</evidence>
<feature type="domain" description="Amidase" evidence="4">
    <location>
        <begin position="73"/>
        <end position="226"/>
    </location>
</feature>
<dbReference type="EMBL" id="OZ023707">
    <property type="protein sequence ID" value="CAK9878277.1"/>
    <property type="molecule type" value="Genomic_DNA"/>
</dbReference>
<dbReference type="NCBIfam" id="NF006169">
    <property type="entry name" value="PRK08310.1"/>
    <property type="match status" value="1"/>
</dbReference>
<protein>
    <recommendedName>
        <fullName evidence="4">Amidase domain-containing protein</fullName>
    </recommendedName>
</protein>
<evidence type="ECO:0000256" key="1">
    <source>
        <dbReference type="ARBA" id="ARBA00009199"/>
    </source>
</evidence>
<comment type="similarity">
    <text evidence="1">Belongs to the amidase family.</text>
</comment>
<dbReference type="Gene3D" id="3.90.1300.10">
    <property type="entry name" value="Amidase signature (AS) domain"/>
    <property type="match status" value="1"/>
</dbReference>
<dbReference type="InterPro" id="IPR020556">
    <property type="entry name" value="Amidase_CS"/>
</dbReference>
<evidence type="ECO:0000313" key="5">
    <source>
        <dbReference type="EMBL" id="CAK9878277.1"/>
    </source>
</evidence>
<dbReference type="InterPro" id="IPR019734">
    <property type="entry name" value="TPR_rpt"/>
</dbReference>
<evidence type="ECO:0000259" key="4">
    <source>
        <dbReference type="Pfam" id="PF01425"/>
    </source>
</evidence>
<evidence type="ECO:0000256" key="2">
    <source>
        <dbReference type="PROSITE-ProRule" id="PRU00339"/>
    </source>
</evidence>
<dbReference type="Pfam" id="PF13181">
    <property type="entry name" value="TPR_8"/>
    <property type="match status" value="1"/>
</dbReference>
<dbReference type="PANTHER" id="PTHR46310">
    <property type="entry name" value="AMIDASE 1"/>
    <property type="match status" value="1"/>
</dbReference>
<keyword evidence="3" id="KW-0812">Transmembrane</keyword>
<dbReference type="PROSITE" id="PS50005">
    <property type="entry name" value="TPR"/>
    <property type="match status" value="2"/>
</dbReference>
<dbReference type="PANTHER" id="PTHR46310:SF7">
    <property type="entry name" value="AMIDASE 1"/>
    <property type="match status" value="1"/>
</dbReference>
<evidence type="ECO:0000256" key="3">
    <source>
        <dbReference type="SAM" id="Phobius"/>
    </source>
</evidence>
<accession>A0ABP1BQE4</accession>
<feature type="repeat" description="TPR" evidence="2">
    <location>
        <begin position="491"/>
        <end position="524"/>
    </location>
</feature>
<dbReference type="InterPro" id="IPR023631">
    <property type="entry name" value="Amidase_dom"/>
</dbReference>
<proteinExistence type="inferred from homology"/>
<gene>
    <name evidence="5" type="ORF">CSSPJE1EN2_LOCUS20063</name>
</gene>
<dbReference type="Gene3D" id="1.25.40.10">
    <property type="entry name" value="Tetratricopeptide repeat domain"/>
    <property type="match status" value="1"/>
</dbReference>
<dbReference type="InterPro" id="IPR011990">
    <property type="entry name" value="TPR-like_helical_dom_sf"/>
</dbReference>
<reference evidence="5" key="1">
    <citation type="submission" date="2024-03" db="EMBL/GenBank/DDBJ databases">
        <authorList>
            <consortium name="ELIXIR-Norway"/>
            <consortium name="Elixir Norway"/>
        </authorList>
    </citation>
    <scope>NUCLEOTIDE SEQUENCE</scope>
</reference>
<dbReference type="SMART" id="SM00028">
    <property type="entry name" value="TPR"/>
    <property type="match status" value="3"/>
</dbReference>
<dbReference type="Pfam" id="PF01425">
    <property type="entry name" value="Amidase"/>
    <property type="match status" value="1"/>
</dbReference>
<dbReference type="SUPFAM" id="SSF75304">
    <property type="entry name" value="Amidase signature (AS) enzymes"/>
    <property type="match status" value="1"/>
</dbReference>
<sequence length="608" mass="65559">MGFKTSTSAQGVRIMPSDKFLARSFGVLLGLGIAGIFIVRRALSLAGKKDSGAFICYFELLPPPQPAPPSAPHPLSGLAFAVKDIFDVEGYVTGFGNPDWANTHKPAFSTAPAVKLLVDAGAKCIGKTHMDELAYSINGENKHYGTPVNPAAPSRIPGGSSSGSAVAVAADLVDFSLGTDTGGSVRIPAAYCGILGFRPSHGVIPVVGVTPMAQSFDTVGWFAKDPAVLREVGHILLQLPFMDVRQPRRVLIADDCFDLCMVPNEHSLGAVIRSVQRLLGRQVLHHVNLGEFVATNLPSLKEFGKELSGGTHLGSLDLLRTAMQLLQRWEFKTNHEEWLVAVKPELGSITSVRVQAALDTSLNLVPLVQKVRDEAQFAINELLKNDTLLVLPTAPSIPPKLNTSGSTLEDFRNRAFSLLSVAGMSGCCQVSLPVGKYENAPLAVSLLARQGSDRFLLDTVVALYSTIQEEAKVAVPNQASLASRTGSVNAAEIAKEKGNAAFKEKDFRKAVGHYTDAIRIDSQSATYYNNRAMAYLQLCSFPDAEADCTKAIGLDKKSVKAYLRRGTAREFLGYYKDANEDFRQALVLEPTNKTAIESVSRLKKLLYN</sequence>
<keyword evidence="3" id="KW-1133">Transmembrane helix</keyword>
<dbReference type="InterPro" id="IPR036928">
    <property type="entry name" value="AS_sf"/>
</dbReference>
<dbReference type="SUPFAM" id="SSF48452">
    <property type="entry name" value="TPR-like"/>
    <property type="match status" value="1"/>
</dbReference>
<dbReference type="Proteomes" id="UP001497522">
    <property type="component" value="Chromosome 6"/>
</dbReference>